<reference evidence="1 2" key="1">
    <citation type="submission" date="2019-06" db="EMBL/GenBank/DDBJ databases">
        <authorList>
            <person name="Deangelis K."/>
            <person name="Huntemann M."/>
            <person name="Clum A."/>
            <person name="Pillay M."/>
            <person name="Palaniappan K."/>
            <person name="Varghese N."/>
            <person name="Mikhailova N."/>
            <person name="Stamatis D."/>
            <person name="Reddy T."/>
            <person name="Daum C."/>
            <person name="Shapiro N."/>
            <person name="Ivanova N."/>
            <person name="Kyrpides N."/>
            <person name="Woyke T."/>
        </authorList>
    </citation>
    <scope>NUCLEOTIDE SEQUENCE [LARGE SCALE GENOMIC DNA]</scope>
    <source>
        <strain evidence="1 2">106R</strain>
    </source>
</reference>
<organism evidence="1 2">
    <name type="scientific">Serratia marcescens</name>
    <dbReference type="NCBI Taxonomy" id="615"/>
    <lineage>
        <taxon>Bacteria</taxon>
        <taxon>Pseudomonadati</taxon>
        <taxon>Pseudomonadota</taxon>
        <taxon>Gammaproteobacteria</taxon>
        <taxon>Enterobacterales</taxon>
        <taxon>Yersiniaceae</taxon>
        <taxon>Serratia</taxon>
    </lineage>
</organism>
<reference evidence="1 2" key="2">
    <citation type="submission" date="2019-07" db="EMBL/GenBank/DDBJ databases">
        <title>Investigation of anaerobic lignin degradation for improved lignocellulosic biofuels.</title>
        <authorList>
            <person name="Deangelis K.PhD."/>
        </authorList>
    </citation>
    <scope>NUCLEOTIDE SEQUENCE [LARGE SCALE GENOMIC DNA]</scope>
    <source>
        <strain evidence="1 2">106R</strain>
    </source>
</reference>
<name>A0AA46K5Z2_SERMA</name>
<dbReference type="EMBL" id="VFMJ01000001">
    <property type="protein sequence ID" value="TQI85118.1"/>
    <property type="molecule type" value="Genomic_DNA"/>
</dbReference>
<gene>
    <name evidence="1" type="ORF">FHU12_2661</name>
</gene>
<sequence>MKIEIDTLPNYLKATLENHVYHSKEEPDLMGITLEMDRIFHQEIFVGEYDANAATMLLAMNSYMMLSNAVLQALSGHFVAVFPVARTALESACYAYLTSSDDKMSEIWFNRDKSKTATDKCRKVFTIRATVDRLKHLSPDMSDYLKNLYDSSIKYGAHPNIKAISPHLHNIRLVDDKFHAFSHIGVYGENSHEVNSALMLCVDVGQAIAFLLCASAKDHPFINEKNEVFQNWIDEKNQISDEISAKHDKNMS</sequence>
<accession>A0AA46K5Z2</accession>
<dbReference type="Proteomes" id="UP000320710">
    <property type="component" value="Unassembled WGS sequence"/>
</dbReference>
<dbReference type="AlphaFoldDB" id="A0AA46K5Z2"/>
<protein>
    <submittedName>
        <fullName evidence="1">Uncharacterized protein</fullName>
    </submittedName>
</protein>
<evidence type="ECO:0000313" key="2">
    <source>
        <dbReference type="Proteomes" id="UP000320710"/>
    </source>
</evidence>
<proteinExistence type="predicted"/>
<dbReference type="RefSeq" id="WP_141969833.1">
    <property type="nucleotide sequence ID" value="NZ_JARRZW010000002.1"/>
</dbReference>
<comment type="caution">
    <text evidence="1">The sequence shown here is derived from an EMBL/GenBank/DDBJ whole genome shotgun (WGS) entry which is preliminary data.</text>
</comment>
<evidence type="ECO:0000313" key="1">
    <source>
        <dbReference type="EMBL" id="TQI85118.1"/>
    </source>
</evidence>